<dbReference type="Pfam" id="PF01255">
    <property type="entry name" value="Prenyltransf"/>
    <property type="match status" value="1"/>
</dbReference>
<comment type="subunit">
    <text evidence="11">Forms an active dehydrodolichyl diphosphate synthase complex with NUS1.</text>
</comment>
<evidence type="ECO:0000256" key="4">
    <source>
        <dbReference type="ARBA" id="ARBA00005432"/>
    </source>
</evidence>
<evidence type="ECO:0000256" key="2">
    <source>
        <dbReference type="ARBA" id="ARBA00004406"/>
    </source>
</evidence>
<proteinExistence type="inferred from homology"/>
<evidence type="ECO:0000313" key="14">
    <source>
        <dbReference type="EMBL" id="EAT42447.1"/>
    </source>
</evidence>
<dbReference type="GO" id="GO:0016094">
    <property type="term" value="P:polyprenol biosynthetic process"/>
    <property type="evidence" value="ECO:0007669"/>
    <property type="project" value="TreeGrafter"/>
</dbReference>
<evidence type="ECO:0000256" key="8">
    <source>
        <dbReference type="ARBA" id="ARBA00023136"/>
    </source>
</evidence>
<evidence type="ECO:0000256" key="12">
    <source>
        <dbReference type="RuleBase" id="RU363018"/>
    </source>
</evidence>
<keyword evidence="13" id="KW-0175">Coiled coil</keyword>
<keyword evidence="6" id="KW-0256">Endoplasmic reticulum</keyword>
<dbReference type="KEGG" id="aag:5567376"/>
<feature type="coiled-coil region" evidence="13">
    <location>
        <begin position="88"/>
        <end position="122"/>
    </location>
</feature>
<evidence type="ECO:0000256" key="5">
    <source>
        <dbReference type="ARBA" id="ARBA00022679"/>
    </source>
</evidence>
<comment type="pathway">
    <text evidence="3">Protein modification; protein glycosylation.</text>
</comment>
<dbReference type="EMBL" id="CH477371">
    <property type="protein sequence ID" value="EAT42447.1"/>
    <property type="molecule type" value="Genomic_DNA"/>
</dbReference>
<dbReference type="InterPro" id="IPR001441">
    <property type="entry name" value="UPP_synth-like"/>
</dbReference>
<dbReference type="HAMAP" id="MF_01139">
    <property type="entry name" value="ISPT"/>
    <property type="match status" value="1"/>
</dbReference>
<accession>A0A1S4FCL4</accession>
<protein>
    <recommendedName>
        <fullName evidence="12">Alkyl transferase</fullName>
        <ecNumber evidence="12">2.5.1.-</ecNumber>
    </recommendedName>
</protein>
<organism evidence="14 15">
    <name type="scientific">Aedes aegypti</name>
    <name type="common">Yellowfever mosquito</name>
    <name type="synonym">Culex aegypti</name>
    <dbReference type="NCBI Taxonomy" id="7159"/>
    <lineage>
        <taxon>Eukaryota</taxon>
        <taxon>Metazoa</taxon>
        <taxon>Ecdysozoa</taxon>
        <taxon>Arthropoda</taxon>
        <taxon>Hexapoda</taxon>
        <taxon>Insecta</taxon>
        <taxon>Pterygota</taxon>
        <taxon>Neoptera</taxon>
        <taxon>Endopterygota</taxon>
        <taxon>Diptera</taxon>
        <taxon>Nematocera</taxon>
        <taxon>Culicoidea</taxon>
        <taxon>Culicidae</taxon>
        <taxon>Culicinae</taxon>
        <taxon>Aedini</taxon>
        <taxon>Aedes</taxon>
        <taxon>Stegomyia</taxon>
    </lineage>
</organism>
<dbReference type="PROSITE" id="PS01066">
    <property type="entry name" value="UPP_SYNTHASE"/>
    <property type="match status" value="1"/>
</dbReference>
<dbReference type="AlphaFoldDB" id="A0A1S4FCL4"/>
<reference evidence="14" key="3">
    <citation type="submission" date="2012-09" db="EMBL/GenBank/DDBJ databases">
        <authorList>
            <consortium name="VectorBase"/>
        </authorList>
    </citation>
    <scope>NUCLEOTIDE SEQUENCE</scope>
    <source>
        <strain evidence="14">Liverpool</strain>
    </source>
</reference>
<evidence type="ECO:0000256" key="3">
    <source>
        <dbReference type="ARBA" id="ARBA00004922"/>
    </source>
</evidence>
<comment type="catalytic activity">
    <reaction evidence="9">
        <text>n isopentenyl diphosphate + (2E,6E)-farnesyl diphosphate = a di-trans,poly-cis-polyprenyl diphosphate + n diphosphate</text>
        <dbReference type="Rhea" id="RHEA:53008"/>
        <dbReference type="Rhea" id="RHEA-COMP:19494"/>
        <dbReference type="ChEBI" id="CHEBI:33019"/>
        <dbReference type="ChEBI" id="CHEBI:128769"/>
        <dbReference type="ChEBI" id="CHEBI:136960"/>
        <dbReference type="ChEBI" id="CHEBI:175763"/>
        <dbReference type="EC" id="2.5.1.87"/>
    </reaction>
</comment>
<evidence type="ECO:0000256" key="1">
    <source>
        <dbReference type="ARBA" id="ARBA00001946"/>
    </source>
</evidence>
<dbReference type="FunFam" id="3.40.1180.10:FF:000002">
    <property type="entry name" value="Alkyl transferase"/>
    <property type="match status" value="1"/>
</dbReference>
<evidence type="ECO:0000256" key="13">
    <source>
        <dbReference type="SAM" id="Coils"/>
    </source>
</evidence>
<comment type="subcellular location">
    <subcellularLocation>
        <location evidence="2">Endoplasmic reticulum membrane</location>
        <topology evidence="2">Peripheral membrane protein</topology>
    </subcellularLocation>
</comment>
<dbReference type="HOGENOM" id="CLU_038505_0_2_1"/>
<reference evidence="14" key="2">
    <citation type="journal article" date="2007" name="Science">
        <title>Genome sequence of Aedes aegypti, a major arbovirus vector.</title>
        <authorList>
            <person name="Nene V."/>
            <person name="Wortman J.R."/>
            <person name="Lawson D."/>
            <person name="Haas B."/>
            <person name="Kodira C."/>
            <person name="Tu Z.J."/>
            <person name="Loftus B."/>
            <person name="Xi Z."/>
            <person name="Megy K."/>
            <person name="Grabherr M."/>
            <person name="Ren Q."/>
            <person name="Zdobnov E.M."/>
            <person name="Lobo N.F."/>
            <person name="Campbell K.S."/>
            <person name="Brown S.E."/>
            <person name="Bonaldo M.F."/>
            <person name="Zhu J."/>
            <person name="Sinkins S.P."/>
            <person name="Hogenkamp D.G."/>
            <person name="Amedeo P."/>
            <person name="Arensburger P."/>
            <person name="Atkinson P.W."/>
            <person name="Bidwell S."/>
            <person name="Biedler J."/>
            <person name="Birney E."/>
            <person name="Bruggner R.V."/>
            <person name="Costas J."/>
            <person name="Coy M.R."/>
            <person name="Crabtree J."/>
            <person name="Crawford M."/>
            <person name="Debruyn B."/>
            <person name="Decaprio D."/>
            <person name="Eiglmeier K."/>
            <person name="Eisenstadt E."/>
            <person name="El-Dorry H."/>
            <person name="Gelbart W.M."/>
            <person name="Gomes S.L."/>
            <person name="Hammond M."/>
            <person name="Hannick L.I."/>
            <person name="Hogan J.R."/>
            <person name="Holmes M.H."/>
            <person name="Jaffe D."/>
            <person name="Johnston J.S."/>
            <person name="Kennedy R.C."/>
            <person name="Koo H."/>
            <person name="Kravitz S."/>
            <person name="Kriventseva E.V."/>
            <person name="Kulp D."/>
            <person name="Labutti K."/>
            <person name="Lee E."/>
            <person name="Li S."/>
            <person name="Lovin D.D."/>
            <person name="Mao C."/>
            <person name="Mauceli E."/>
            <person name="Menck C.F."/>
            <person name="Miller J.R."/>
            <person name="Montgomery P."/>
            <person name="Mori A."/>
            <person name="Nascimento A.L."/>
            <person name="Naveira H.F."/>
            <person name="Nusbaum C."/>
            <person name="O'leary S."/>
            <person name="Orvis J."/>
            <person name="Pertea M."/>
            <person name="Quesneville H."/>
            <person name="Reidenbach K.R."/>
            <person name="Rogers Y.H."/>
            <person name="Roth C.W."/>
            <person name="Schneider J.R."/>
            <person name="Schatz M."/>
            <person name="Shumway M."/>
            <person name="Stanke M."/>
            <person name="Stinson E.O."/>
            <person name="Tubio J.M."/>
            <person name="Vanzee J.P."/>
            <person name="Verjovski-Almeida S."/>
            <person name="Werner D."/>
            <person name="White O."/>
            <person name="Wyder S."/>
            <person name="Zeng Q."/>
            <person name="Zhao Q."/>
            <person name="Zhao Y."/>
            <person name="Hill C.A."/>
            <person name="Raikhel A.S."/>
            <person name="Soares M.B."/>
            <person name="Knudson D.L."/>
            <person name="Lee N.H."/>
            <person name="Galagan J."/>
            <person name="Salzberg S.L."/>
            <person name="Paulsen I.T."/>
            <person name="Dimopoulos G."/>
            <person name="Collins F.H."/>
            <person name="Birren B."/>
            <person name="Fraser-Liggett C.M."/>
            <person name="Severson D.W."/>
        </authorList>
    </citation>
    <scope>NUCLEOTIDE SEQUENCE [LARGE SCALE GENOMIC DNA]</scope>
    <source>
        <strain evidence="14">Liverpool</strain>
    </source>
</reference>
<dbReference type="OMA" id="FDRRDLW"/>
<evidence type="ECO:0000256" key="10">
    <source>
        <dbReference type="ARBA" id="ARBA00058504"/>
    </source>
</evidence>
<dbReference type="CDD" id="cd00475">
    <property type="entry name" value="Cis_IPPS"/>
    <property type="match status" value="1"/>
</dbReference>
<name>A0A1S4FCL4_AEDAE</name>
<dbReference type="GO" id="GO:1904423">
    <property type="term" value="C:dehydrodolichyl diphosphate synthase complex"/>
    <property type="evidence" value="ECO:0007669"/>
    <property type="project" value="TreeGrafter"/>
</dbReference>
<comment type="cofactor">
    <cofactor evidence="1">
        <name>Mg(2+)</name>
        <dbReference type="ChEBI" id="CHEBI:18420"/>
    </cofactor>
</comment>
<dbReference type="InterPro" id="IPR018520">
    <property type="entry name" value="UPP_synth-like_CS"/>
</dbReference>
<dbReference type="SUPFAM" id="SSF64005">
    <property type="entry name" value="Undecaprenyl diphosphate synthase"/>
    <property type="match status" value="1"/>
</dbReference>
<dbReference type="EC" id="2.5.1.-" evidence="12"/>
<dbReference type="GO" id="GO:0005789">
    <property type="term" value="C:endoplasmic reticulum membrane"/>
    <property type="evidence" value="ECO:0007669"/>
    <property type="project" value="UniProtKB-SubCell"/>
</dbReference>
<dbReference type="GO" id="GO:0045547">
    <property type="term" value="F:ditrans,polycis-polyprenyl diphosphate synthase [(2E,6E)-farnesyl diphosphate specific] activity"/>
    <property type="evidence" value="ECO:0007669"/>
    <property type="project" value="UniProtKB-EC"/>
</dbReference>
<dbReference type="PANTHER" id="PTHR10291:SF43">
    <property type="entry name" value="DEHYDRODOLICHYL DIPHOSPHATE SYNTHASE COMPLEX SUBUNIT DHDDS"/>
    <property type="match status" value="1"/>
</dbReference>
<gene>
    <name evidence="14" type="ORF">AaeL_AAEL006039</name>
</gene>
<comment type="similarity">
    <text evidence="4 12">Belongs to the UPP synthase family.</text>
</comment>
<dbReference type="OrthoDB" id="4173905at2759"/>
<evidence type="ECO:0000256" key="9">
    <source>
        <dbReference type="ARBA" id="ARBA00047353"/>
    </source>
</evidence>
<dbReference type="CTD" id="79947"/>
<evidence type="ECO:0000256" key="11">
    <source>
        <dbReference type="ARBA" id="ARBA00064670"/>
    </source>
</evidence>
<dbReference type="Gene3D" id="3.40.1180.10">
    <property type="entry name" value="Decaprenyl diphosphate synthase-like"/>
    <property type="match status" value="1"/>
</dbReference>
<dbReference type="PANTHER" id="PTHR10291">
    <property type="entry name" value="DEHYDRODOLICHYL DIPHOSPHATE SYNTHASE FAMILY MEMBER"/>
    <property type="match status" value="1"/>
</dbReference>
<evidence type="ECO:0000256" key="6">
    <source>
        <dbReference type="ARBA" id="ARBA00022824"/>
    </source>
</evidence>
<sequence>MTSLKLPTSDWVRESNLLWYHRWIIKVLKAGPVPRHVAFIMDGNRRFARKENIAKAEGHSKGFDKLSETLQWCQDVGIREVTVYAFSIENFKRTKEEVDTLMDLAREKFRKLLEERDKLHERGICIRIIGNMGLLPVDIQHCMAEAVLLTQNNQNAFLNVAFSYTSRDEIAHSIRVVAEGVRDGQLQARDIDEEVLTRCMYTKQCTDPDLLVRTSGEMRLSDFLLWQSSSTVIYFTKTLWPEFSIWHLFGAVFYYQRVHWQRIGIQDVPLWRRDNLLKENWTEKARSERNERVNKFLKDVYRRDQEHLVKMASAMAIE</sequence>
<dbReference type="NCBIfam" id="TIGR00055">
    <property type="entry name" value="uppS"/>
    <property type="match status" value="1"/>
</dbReference>
<dbReference type="InterPro" id="IPR036424">
    <property type="entry name" value="UPP_synth-like_sf"/>
</dbReference>
<keyword evidence="5 12" id="KW-0808">Transferase</keyword>
<comment type="function">
    <text evidence="10">With NUS1, forms the dehydrodolichyl diphosphate synthase (DDS) complex, an essential component of the dolichol monophosphate (Dol-P) biosynthetic machinery. Adds multiple copies of isopentenyl pyrophosphate (IPP) to farnesyl pyrophosphate (FPP) to produce dehydrodolichyl diphosphate (Dedol-PP), a precursor of dolichol which is utilized as a sugar carrier in protein glycosylation in the endoplasmic reticulum (ER).</text>
</comment>
<reference evidence="14" key="1">
    <citation type="submission" date="2005-10" db="EMBL/GenBank/DDBJ databases">
        <authorList>
            <person name="Loftus B.J."/>
            <person name="Nene V.M."/>
            <person name="Hannick L.I."/>
            <person name="Bidwell S."/>
            <person name="Haas B."/>
            <person name="Amedeo P."/>
            <person name="Orvis J."/>
            <person name="Wortman J.R."/>
            <person name="White O.R."/>
            <person name="Salzberg S."/>
            <person name="Shumway M."/>
            <person name="Koo H."/>
            <person name="Zhao Y."/>
            <person name="Holmes M."/>
            <person name="Miller J."/>
            <person name="Schatz M."/>
            <person name="Pop M."/>
            <person name="Pai G."/>
            <person name="Utterback T."/>
            <person name="Rogers Y.-H."/>
            <person name="Kravitz S."/>
            <person name="Fraser C.M."/>
        </authorList>
    </citation>
    <scope>NUCLEOTIDE SEQUENCE</scope>
    <source>
        <strain evidence="14">Liverpool</strain>
    </source>
</reference>
<keyword evidence="7" id="KW-0460">Magnesium</keyword>
<evidence type="ECO:0000256" key="7">
    <source>
        <dbReference type="ARBA" id="ARBA00022842"/>
    </source>
</evidence>
<dbReference type="Proteomes" id="UP000682892">
    <property type="component" value="Unassembled WGS sequence"/>
</dbReference>
<evidence type="ECO:0000313" key="15">
    <source>
        <dbReference type="Proteomes" id="UP000682892"/>
    </source>
</evidence>
<keyword evidence="8" id="KW-0472">Membrane</keyword>